<evidence type="ECO:0000256" key="2">
    <source>
        <dbReference type="ARBA" id="ARBA00022741"/>
    </source>
</evidence>
<evidence type="ECO:0000256" key="1">
    <source>
        <dbReference type="ARBA" id="ARBA00006914"/>
    </source>
</evidence>
<evidence type="ECO:0000313" key="6">
    <source>
        <dbReference type="Proteomes" id="UP000028533"/>
    </source>
</evidence>
<accession>A0A084ERM3</accession>
<dbReference type="EMBL" id="JFDO01000004">
    <property type="protein sequence ID" value="KEZ20615.1"/>
    <property type="molecule type" value="Genomic_DNA"/>
</dbReference>
<dbReference type="Proteomes" id="UP000028533">
    <property type="component" value="Unassembled WGS sequence"/>
</dbReference>
<dbReference type="CDD" id="cd19481">
    <property type="entry name" value="RecA-like_protease"/>
    <property type="match status" value="1"/>
</dbReference>
<dbReference type="InterPro" id="IPR003959">
    <property type="entry name" value="ATPase_AAA_core"/>
</dbReference>
<evidence type="ECO:0000259" key="4">
    <source>
        <dbReference type="SMART" id="SM00382"/>
    </source>
</evidence>
<gene>
    <name evidence="5" type="ORF">MCAPa_1950</name>
</gene>
<dbReference type="GO" id="GO:0005524">
    <property type="term" value="F:ATP binding"/>
    <property type="evidence" value="ECO:0007669"/>
    <property type="project" value="UniProtKB-KW"/>
</dbReference>
<proteinExistence type="inferred from homology"/>
<sequence>MKKANVLNLIRYHIEENDISFRKEARIIAEEFYKMGDDELGEYVLFMLRDANHFVPQIDEEYDIQIPFTQKIELEKNNEPLPLPQVISEEIKGVINAISKNRRINKFLFQGFPGTGKTETVKQIARILNRNLFMVDFNNLIDSRLGQSSKNIAELFQKINETPHPKKNIICFDEIDALALDRTNKTDLREMGRVTTAVFQGLDKLDSDIIVFATTNLFKHFDKALIRRFDLVIDFNRYSKEDMLDIAEIILKHYIKKVDNIKSELRLFRKIVSLSDELIYPGDLKNIIKSSIYLSDPKDQYDYLKKIYKKITDDKFDIKELNKHNFTVREIEILKGLSKSSVALKVKELNLNE</sequence>
<dbReference type="InterPro" id="IPR027417">
    <property type="entry name" value="P-loop_NTPase"/>
</dbReference>
<dbReference type="PANTHER" id="PTHR23073">
    <property type="entry name" value="26S PROTEASOME REGULATORY SUBUNIT"/>
    <property type="match status" value="1"/>
</dbReference>
<evidence type="ECO:0000256" key="3">
    <source>
        <dbReference type="ARBA" id="ARBA00022840"/>
    </source>
</evidence>
<protein>
    <submittedName>
        <fullName evidence="5">AAA family ATPase</fullName>
    </submittedName>
</protein>
<dbReference type="InterPro" id="IPR003593">
    <property type="entry name" value="AAA+_ATPase"/>
</dbReference>
<keyword evidence="2" id="KW-0547">Nucleotide-binding</keyword>
<dbReference type="Pfam" id="PF00004">
    <property type="entry name" value="AAA"/>
    <property type="match status" value="1"/>
</dbReference>
<reference evidence="5 6" key="1">
    <citation type="submission" date="2014-02" db="EMBL/GenBank/DDBJ databases">
        <title>Genome sequence of Mycoplasma capricolum subsp. capricolum strain 14232.</title>
        <authorList>
            <person name="Sirand-Pugnet P."/>
            <person name="Breton M."/>
            <person name="Dordet-Frisoni E."/>
            <person name="Baranowski E."/>
            <person name="Barre A."/>
            <person name="Couture C."/>
            <person name="Dupuy V."/>
            <person name="Gaurivaud P."/>
            <person name="Jacob D."/>
            <person name="Lemaitre C."/>
            <person name="Manso-Silvan L."/>
            <person name="Nikolski M."/>
            <person name="Nouvel L.-X."/>
            <person name="Poumarat F."/>
            <person name="Tardy F."/>
            <person name="Thebault P."/>
            <person name="Theil S."/>
            <person name="Citti C."/>
            <person name="Thiaucourt F."/>
            <person name="Blanchard A."/>
        </authorList>
    </citation>
    <scope>NUCLEOTIDE SEQUENCE [LARGE SCALE GENOMIC DNA]</scope>
    <source>
        <strain evidence="5 6">14232</strain>
    </source>
</reference>
<dbReference type="InterPro" id="IPR050221">
    <property type="entry name" value="26S_Proteasome_ATPase"/>
</dbReference>
<keyword evidence="3" id="KW-0067">ATP-binding</keyword>
<dbReference type="SUPFAM" id="SSF52540">
    <property type="entry name" value="P-loop containing nucleoside triphosphate hydrolases"/>
    <property type="match status" value="1"/>
</dbReference>
<dbReference type="AlphaFoldDB" id="A0A084ERM3"/>
<organism evidence="5 6">
    <name type="scientific">Mycoplasma capricolum subsp. capricolum 14232</name>
    <dbReference type="NCBI Taxonomy" id="1188238"/>
    <lineage>
        <taxon>Bacteria</taxon>
        <taxon>Bacillati</taxon>
        <taxon>Mycoplasmatota</taxon>
        <taxon>Mollicutes</taxon>
        <taxon>Mycoplasmataceae</taxon>
        <taxon>Mycoplasma</taxon>
    </lineage>
</organism>
<comment type="caution">
    <text evidence="5">The sequence shown here is derived from an EMBL/GenBank/DDBJ whole genome shotgun (WGS) entry which is preliminary data.</text>
</comment>
<dbReference type="GO" id="GO:0016887">
    <property type="term" value="F:ATP hydrolysis activity"/>
    <property type="evidence" value="ECO:0007669"/>
    <property type="project" value="InterPro"/>
</dbReference>
<name>A0A084ERM3_MYCCA</name>
<feature type="domain" description="AAA+ ATPase" evidence="4">
    <location>
        <begin position="103"/>
        <end position="239"/>
    </location>
</feature>
<evidence type="ECO:0000313" key="5">
    <source>
        <dbReference type="EMBL" id="KEZ20615.1"/>
    </source>
</evidence>
<dbReference type="Gene3D" id="3.40.50.300">
    <property type="entry name" value="P-loop containing nucleotide triphosphate hydrolases"/>
    <property type="match status" value="1"/>
</dbReference>
<dbReference type="SMART" id="SM00382">
    <property type="entry name" value="AAA"/>
    <property type="match status" value="1"/>
</dbReference>
<dbReference type="RefSeq" id="WP_036431299.1">
    <property type="nucleotide sequence ID" value="NZ_JFDO01000004.1"/>
</dbReference>
<comment type="similarity">
    <text evidence="1">Belongs to the AAA ATPase family.</text>
</comment>